<sequence>MTGTGLLLAVLATLFGLAGLALLFMVWRKPDRPVLLASGWALLAVSLCLWFVANHDRGVAQVASVLMLLAAAAITLPGFLGTNGLHSPMRQKPVPHPTQASALGRIGGIASGIWTFLVAGPIAGIIAFYTAGGLLRLTMPETGSPATAVVYAFMVALVLWALLSTLLLMEKRPLRRSAYAIGGALFALAVAFIG</sequence>
<dbReference type="eggNOG" id="ENOG50300TX">
    <property type="taxonomic scope" value="Bacteria"/>
</dbReference>
<dbReference type="RefSeq" id="WP_034797512.1">
    <property type="nucleotide sequence ID" value="NZ_AWFF01000051.1"/>
</dbReference>
<feature type="transmembrane region" description="Helical" evidence="1">
    <location>
        <begin position="34"/>
        <end position="53"/>
    </location>
</feature>
<keyword evidence="1" id="KW-0812">Transmembrane</keyword>
<proteinExistence type="predicted"/>
<evidence type="ECO:0000256" key="1">
    <source>
        <dbReference type="SAM" id="Phobius"/>
    </source>
</evidence>
<name>A0A062TZV0_9PROT</name>
<evidence type="ECO:0000313" key="3">
    <source>
        <dbReference type="Proteomes" id="UP000027037"/>
    </source>
</evidence>
<accession>A0A062TZV0</accession>
<keyword evidence="3" id="KW-1185">Reference proteome</keyword>
<keyword evidence="1" id="KW-1133">Transmembrane helix</keyword>
<dbReference type="OrthoDB" id="7632292at2"/>
<evidence type="ECO:0000313" key="2">
    <source>
        <dbReference type="EMBL" id="KCZ53581.1"/>
    </source>
</evidence>
<gene>
    <name evidence="2" type="ORF">HY29_16840</name>
</gene>
<feature type="transmembrane region" description="Helical" evidence="1">
    <location>
        <begin position="6"/>
        <end position="27"/>
    </location>
</feature>
<dbReference type="PATRIC" id="fig|1280946.3.peg.2526"/>
<feature type="transmembrane region" description="Helical" evidence="1">
    <location>
        <begin position="176"/>
        <end position="193"/>
    </location>
</feature>
<organism evidence="2 3">
    <name type="scientific">Hyphomonas beringensis</name>
    <dbReference type="NCBI Taxonomy" id="1280946"/>
    <lineage>
        <taxon>Bacteria</taxon>
        <taxon>Pseudomonadati</taxon>
        <taxon>Pseudomonadota</taxon>
        <taxon>Alphaproteobacteria</taxon>
        <taxon>Hyphomonadales</taxon>
        <taxon>Hyphomonadaceae</taxon>
        <taxon>Hyphomonas</taxon>
    </lineage>
</organism>
<protein>
    <submittedName>
        <fullName evidence="2">Uncharacterized protein</fullName>
    </submittedName>
</protein>
<dbReference type="AlphaFoldDB" id="A0A062TZV0"/>
<comment type="caution">
    <text evidence="2">The sequence shown here is derived from an EMBL/GenBank/DDBJ whole genome shotgun (WGS) entry which is preliminary data.</text>
</comment>
<keyword evidence="1" id="KW-0472">Membrane</keyword>
<dbReference type="EMBL" id="AWFF01000051">
    <property type="protein sequence ID" value="KCZ53581.1"/>
    <property type="molecule type" value="Genomic_DNA"/>
</dbReference>
<dbReference type="STRING" id="1280946.HY29_16840"/>
<reference evidence="2 3" key="1">
    <citation type="journal article" date="2014" name="Antonie Van Leeuwenhoek">
        <title>Hyphomonas beringensis sp. nov. and Hyphomonas chukchiensis sp. nov., isolated from surface seawater of the Bering Sea and Chukchi Sea.</title>
        <authorList>
            <person name="Li C."/>
            <person name="Lai Q."/>
            <person name="Li G."/>
            <person name="Dong C."/>
            <person name="Wang J."/>
            <person name="Liao Y."/>
            <person name="Shao Z."/>
        </authorList>
    </citation>
    <scope>NUCLEOTIDE SEQUENCE [LARGE SCALE GENOMIC DNA]</scope>
    <source>
        <strain evidence="2 3">25B14_1</strain>
    </source>
</reference>
<feature type="transmembrane region" description="Helical" evidence="1">
    <location>
        <begin position="149"/>
        <end position="169"/>
    </location>
</feature>
<feature type="transmembrane region" description="Helical" evidence="1">
    <location>
        <begin position="59"/>
        <end position="81"/>
    </location>
</feature>
<feature type="transmembrane region" description="Helical" evidence="1">
    <location>
        <begin position="102"/>
        <end position="129"/>
    </location>
</feature>
<dbReference type="Proteomes" id="UP000027037">
    <property type="component" value="Unassembled WGS sequence"/>
</dbReference>